<dbReference type="InterPro" id="IPR003010">
    <property type="entry name" value="C-N_Hydrolase"/>
</dbReference>
<evidence type="ECO:0000313" key="8">
    <source>
        <dbReference type="EnsemblMetazoa" id="CLYHEMP004713.1"/>
    </source>
</evidence>
<sequence length="275" mass="30541">MASALKLALIQSRVFQTKSQTLSRVKELIETAVKQKSNLVCLPEIFNGSYGLGFFIPNSEEIPGETSNFLSGLAKEHSIHLVGGSISEKDGDKYYNTCLVYGPDGSLVAKHRKVHLFDIDVPGGIKFTESEILSPGNSTNSFNIGPWKIGLGICYDIRFPELSAVYAKQGCNLLLFPSAFNMTTGPKHWELLTRARANDFQLYTAMCSPARDENASYVAWGHSTVCNPWAEVIAKAGIDEEIIYADLDLQLVETVRQSIPTRQQKRHDVYEQSKM</sequence>
<dbReference type="EnsemblMetazoa" id="CLYHEMT004713.1">
    <property type="protein sequence ID" value="CLYHEMP004713.1"/>
    <property type="gene ID" value="CLYHEMG004713"/>
</dbReference>
<dbReference type="Pfam" id="PF00795">
    <property type="entry name" value="CN_hydrolase"/>
    <property type="match status" value="1"/>
</dbReference>
<comment type="similarity">
    <text evidence="1">Belongs to the carbon-nitrogen hydrolase superfamily. NIT1/NIT2 family.</text>
</comment>
<dbReference type="InterPro" id="IPR001110">
    <property type="entry name" value="UPF0012_CS"/>
</dbReference>
<dbReference type="GO" id="GO:0006107">
    <property type="term" value="P:oxaloacetate metabolic process"/>
    <property type="evidence" value="ECO:0007669"/>
    <property type="project" value="TreeGrafter"/>
</dbReference>
<dbReference type="GO" id="GO:0006528">
    <property type="term" value="P:asparagine metabolic process"/>
    <property type="evidence" value="ECO:0007669"/>
    <property type="project" value="TreeGrafter"/>
</dbReference>
<evidence type="ECO:0000256" key="2">
    <source>
        <dbReference type="ARBA" id="ARBA00022801"/>
    </source>
</evidence>
<dbReference type="OrthoDB" id="10250282at2759"/>
<accession>A0A7M5V1H5</accession>
<organism evidence="8 9">
    <name type="scientific">Clytia hemisphaerica</name>
    <dbReference type="NCBI Taxonomy" id="252671"/>
    <lineage>
        <taxon>Eukaryota</taxon>
        <taxon>Metazoa</taxon>
        <taxon>Cnidaria</taxon>
        <taxon>Hydrozoa</taxon>
        <taxon>Hydroidolina</taxon>
        <taxon>Leptothecata</taxon>
        <taxon>Obeliida</taxon>
        <taxon>Clytiidae</taxon>
        <taxon>Clytia</taxon>
    </lineage>
</organism>
<dbReference type="GO" id="GO:0050152">
    <property type="term" value="F:omega-amidase activity"/>
    <property type="evidence" value="ECO:0007669"/>
    <property type="project" value="UniProtKB-EC"/>
</dbReference>
<dbReference type="PANTHER" id="PTHR23088">
    <property type="entry name" value="NITRILASE-RELATED"/>
    <property type="match status" value="1"/>
</dbReference>
<evidence type="ECO:0000259" key="7">
    <source>
        <dbReference type="PROSITE" id="PS50263"/>
    </source>
</evidence>
<dbReference type="PROSITE" id="PS50263">
    <property type="entry name" value="CN_HYDROLASE"/>
    <property type="match status" value="1"/>
</dbReference>
<dbReference type="PANTHER" id="PTHR23088:SF30">
    <property type="entry name" value="OMEGA-AMIDASE NIT2"/>
    <property type="match status" value="1"/>
</dbReference>
<keyword evidence="2" id="KW-0378">Hydrolase</keyword>
<evidence type="ECO:0000256" key="6">
    <source>
        <dbReference type="ARBA" id="ARBA00048745"/>
    </source>
</evidence>
<comment type="catalytic activity">
    <reaction evidence="6">
        <text>2-oxosuccinamate + H2O = oxaloacetate + NH4(+)</text>
        <dbReference type="Rhea" id="RHEA:59412"/>
        <dbReference type="ChEBI" id="CHEBI:15377"/>
        <dbReference type="ChEBI" id="CHEBI:16452"/>
        <dbReference type="ChEBI" id="CHEBI:28938"/>
        <dbReference type="ChEBI" id="CHEBI:57735"/>
        <dbReference type="EC" id="3.5.1.3"/>
    </reaction>
    <physiologicalReaction direction="left-to-right" evidence="6">
        <dbReference type="Rhea" id="RHEA:59413"/>
    </physiologicalReaction>
</comment>
<dbReference type="FunFam" id="3.60.110.10:FF:000002">
    <property type="entry name" value="Nitrilase family member 2"/>
    <property type="match status" value="1"/>
</dbReference>
<dbReference type="GO" id="GO:0006541">
    <property type="term" value="P:glutamine metabolic process"/>
    <property type="evidence" value="ECO:0007669"/>
    <property type="project" value="TreeGrafter"/>
</dbReference>
<dbReference type="Gene3D" id="3.60.110.10">
    <property type="entry name" value="Carbon-nitrogen hydrolase"/>
    <property type="match status" value="1"/>
</dbReference>
<comment type="catalytic activity">
    <reaction evidence="3">
        <text>2-oxoglutaramate + H2O = 2-oxoglutarate + NH4(+)</text>
        <dbReference type="Rhea" id="RHEA:32963"/>
        <dbReference type="ChEBI" id="CHEBI:15377"/>
        <dbReference type="ChEBI" id="CHEBI:16769"/>
        <dbReference type="ChEBI" id="CHEBI:16810"/>
        <dbReference type="ChEBI" id="CHEBI:28938"/>
        <dbReference type="EC" id="3.5.1.3"/>
    </reaction>
    <physiologicalReaction direction="left-to-right" evidence="3">
        <dbReference type="Rhea" id="RHEA:32964"/>
    </physiologicalReaction>
</comment>
<evidence type="ECO:0000256" key="1">
    <source>
        <dbReference type="ARBA" id="ARBA00010613"/>
    </source>
</evidence>
<proteinExistence type="inferred from homology"/>
<dbReference type="EC" id="3.5.1.3" evidence="4"/>
<dbReference type="RefSeq" id="XP_066933171.1">
    <property type="nucleotide sequence ID" value="XM_067077070.1"/>
</dbReference>
<reference evidence="8" key="1">
    <citation type="submission" date="2021-01" db="UniProtKB">
        <authorList>
            <consortium name="EnsemblMetazoa"/>
        </authorList>
    </citation>
    <scope>IDENTIFICATION</scope>
</reference>
<protein>
    <recommendedName>
        <fullName evidence="4">omega-amidase</fullName>
        <ecNumber evidence="4">3.5.1.3</ecNumber>
    </recommendedName>
    <alternativeName>
        <fullName evidence="5">Nitrilase homolog 2</fullName>
    </alternativeName>
</protein>
<evidence type="ECO:0000313" key="9">
    <source>
        <dbReference type="Proteomes" id="UP000594262"/>
    </source>
</evidence>
<evidence type="ECO:0000256" key="5">
    <source>
        <dbReference type="ARBA" id="ARBA00041576"/>
    </source>
</evidence>
<dbReference type="InterPro" id="IPR045254">
    <property type="entry name" value="Nit1/2_C-N_Hydrolase"/>
</dbReference>
<dbReference type="PROSITE" id="PS01227">
    <property type="entry name" value="UPF0012"/>
    <property type="match status" value="1"/>
</dbReference>
<dbReference type="GeneID" id="136820835"/>
<keyword evidence="9" id="KW-1185">Reference proteome</keyword>
<dbReference type="CDD" id="cd07572">
    <property type="entry name" value="nit"/>
    <property type="match status" value="1"/>
</dbReference>
<feature type="domain" description="CN hydrolase" evidence="7">
    <location>
        <begin position="5"/>
        <end position="249"/>
    </location>
</feature>
<dbReference type="SUPFAM" id="SSF56317">
    <property type="entry name" value="Carbon-nitrogen hydrolase"/>
    <property type="match status" value="1"/>
</dbReference>
<name>A0A7M5V1H5_9CNID</name>
<dbReference type="AlphaFoldDB" id="A0A7M5V1H5"/>
<evidence type="ECO:0000256" key="4">
    <source>
        <dbReference type="ARBA" id="ARBA00039118"/>
    </source>
</evidence>
<dbReference type="Proteomes" id="UP000594262">
    <property type="component" value="Unplaced"/>
</dbReference>
<dbReference type="GO" id="GO:0005739">
    <property type="term" value="C:mitochondrion"/>
    <property type="evidence" value="ECO:0007669"/>
    <property type="project" value="TreeGrafter"/>
</dbReference>
<dbReference type="InterPro" id="IPR036526">
    <property type="entry name" value="C-N_Hydrolase_sf"/>
</dbReference>
<evidence type="ECO:0000256" key="3">
    <source>
        <dbReference type="ARBA" id="ARBA00036637"/>
    </source>
</evidence>